<accession>A0PYG9</accession>
<proteinExistence type="predicted"/>
<evidence type="ECO:0000259" key="1">
    <source>
        <dbReference type="Pfam" id="PF07486"/>
    </source>
</evidence>
<dbReference type="STRING" id="386415.NT01CX_1338"/>
<dbReference type="Proteomes" id="UP000008220">
    <property type="component" value="Chromosome"/>
</dbReference>
<reference evidence="2 3" key="1">
    <citation type="journal article" date="2006" name="Nat. Biotechnol.">
        <title>The genome and transcriptomes of the anti-tumor agent Clostridium novyi-NT.</title>
        <authorList>
            <person name="Bettegowda C."/>
            <person name="Huang X."/>
            <person name="Lin J."/>
            <person name="Cheong I."/>
            <person name="Kohli M."/>
            <person name="Szabo S.A."/>
            <person name="Zhang X."/>
            <person name="Diaz L.A. Jr."/>
            <person name="Velculescu V.E."/>
            <person name="Parmigiani G."/>
            <person name="Kinzler K.W."/>
            <person name="Vogelstein B."/>
            <person name="Zhou S."/>
        </authorList>
    </citation>
    <scope>NUCLEOTIDE SEQUENCE [LARGE SCALE GENOMIC DNA]</scope>
    <source>
        <strain evidence="2 3">NT</strain>
    </source>
</reference>
<organism evidence="2 3">
    <name type="scientific">Clostridium novyi (strain NT)</name>
    <dbReference type="NCBI Taxonomy" id="386415"/>
    <lineage>
        <taxon>Bacteria</taxon>
        <taxon>Bacillati</taxon>
        <taxon>Bacillota</taxon>
        <taxon>Clostridia</taxon>
        <taxon>Eubacteriales</taxon>
        <taxon>Clostridiaceae</taxon>
        <taxon>Clostridium</taxon>
    </lineage>
</organism>
<dbReference type="EMBL" id="CP000382">
    <property type="protein sequence ID" value="ABK60562.1"/>
    <property type="molecule type" value="Genomic_DNA"/>
</dbReference>
<evidence type="ECO:0000313" key="3">
    <source>
        <dbReference type="Proteomes" id="UP000008220"/>
    </source>
</evidence>
<dbReference type="eggNOG" id="COG3773">
    <property type="taxonomic scope" value="Bacteria"/>
</dbReference>
<keyword evidence="2" id="KW-0378">Hydrolase</keyword>
<keyword evidence="3" id="KW-1185">Reference proteome</keyword>
<name>A0PYG9_CLONN</name>
<gene>
    <name evidence="2" type="ordered locus">NT01CX_1338</name>
</gene>
<protein>
    <submittedName>
        <fullName evidence="2">Cell wall hydrolase cortex lytic enzyme, putative</fullName>
    </submittedName>
</protein>
<evidence type="ECO:0000313" key="2">
    <source>
        <dbReference type="EMBL" id="ABK60562.1"/>
    </source>
</evidence>
<dbReference type="AlphaFoldDB" id="A0PYG9"/>
<dbReference type="Gene3D" id="1.10.10.2520">
    <property type="entry name" value="Cell wall hydrolase SleB, domain 1"/>
    <property type="match status" value="1"/>
</dbReference>
<feature type="domain" description="Cell wall hydrolase SleB" evidence="1">
    <location>
        <begin position="22"/>
        <end position="141"/>
    </location>
</feature>
<sequence>MKFLAYSDRELLARIIKCEAGGEGEDGMKAVATVIMNRVRVPYGEYNRICQGDIRKVIYQEGQFDCVRSVLGGQPNPQTIWSNPPEQIHYDIADWALAGNRLYNIGYSLWYFNPFAPSCPYNFPYNGTGSFQIRVVQHCFYNPTELYAET</sequence>
<dbReference type="InterPro" id="IPR042047">
    <property type="entry name" value="SleB_dom1"/>
</dbReference>
<dbReference type="KEGG" id="cno:NT01CX_1338"/>
<dbReference type="HOGENOM" id="CLU_1775581_0_0_9"/>
<dbReference type="Pfam" id="PF07486">
    <property type="entry name" value="Hydrolase_2"/>
    <property type="match status" value="1"/>
</dbReference>
<dbReference type="InterPro" id="IPR011105">
    <property type="entry name" value="Cell_wall_hydrolase_SleB"/>
</dbReference>
<dbReference type="GO" id="GO:0016787">
    <property type="term" value="F:hydrolase activity"/>
    <property type="evidence" value="ECO:0007669"/>
    <property type="project" value="UniProtKB-KW"/>
</dbReference>